<dbReference type="InterPro" id="IPR042100">
    <property type="entry name" value="Bug_dom1"/>
</dbReference>
<name>A0ABV8NVP7_9BURK</name>
<dbReference type="InterPro" id="IPR005064">
    <property type="entry name" value="BUG"/>
</dbReference>
<dbReference type="SUPFAM" id="SSF53850">
    <property type="entry name" value="Periplasmic binding protein-like II"/>
    <property type="match status" value="1"/>
</dbReference>
<comment type="caution">
    <text evidence="2">The sequence shown here is derived from an EMBL/GenBank/DDBJ whole genome shotgun (WGS) entry which is preliminary data.</text>
</comment>
<dbReference type="Pfam" id="PF03401">
    <property type="entry name" value="TctC"/>
    <property type="match status" value="1"/>
</dbReference>
<dbReference type="EMBL" id="JBHSBV010000001">
    <property type="protein sequence ID" value="MFC4199978.1"/>
    <property type="molecule type" value="Genomic_DNA"/>
</dbReference>
<reference evidence="3" key="1">
    <citation type="journal article" date="2019" name="Int. J. Syst. Evol. Microbiol.">
        <title>The Global Catalogue of Microorganisms (GCM) 10K type strain sequencing project: providing services to taxonomists for standard genome sequencing and annotation.</title>
        <authorList>
            <consortium name="The Broad Institute Genomics Platform"/>
            <consortium name="The Broad Institute Genome Sequencing Center for Infectious Disease"/>
            <person name="Wu L."/>
            <person name="Ma J."/>
        </authorList>
    </citation>
    <scope>NUCLEOTIDE SEQUENCE [LARGE SCALE GENOMIC DNA]</scope>
    <source>
        <strain evidence="3">LMG 24813</strain>
    </source>
</reference>
<organism evidence="2 3">
    <name type="scientific">Candidimonas humi</name>
    <dbReference type="NCBI Taxonomy" id="683355"/>
    <lineage>
        <taxon>Bacteria</taxon>
        <taxon>Pseudomonadati</taxon>
        <taxon>Pseudomonadota</taxon>
        <taxon>Betaproteobacteria</taxon>
        <taxon>Burkholderiales</taxon>
        <taxon>Alcaligenaceae</taxon>
        <taxon>Candidimonas</taxon>
    </lineage>
</organism>
<dbReference type="PANTHER" id="PTHR42928:SF5">
    <property type="entry name" value="BLR1237 PROTEIN"/>
    <property type="match status" value="1"/>
</dbReference>
<dbReference type="Gene3D" id="3.40.190.150">
    <property type="entry name" value="Bordetella uptake gene, domain 1"/>
    <property type="match status" value="1"/>
</dbReference>
<evidence type="ECO:0000256" key="1">
    <source>
        <dbReference type="ARBA" id="ARBA00006987"/>
    </source>
</evidence>
<dbReference type="PANTHER" id="PTHR42928">
    <property type="entry name" value="TRICARBOXYLATE-BINDING PROTEIN"/>
    <property type="match status" value="1"/>
</dbReference>
<dbReference type="Proteomes" id="UP001595848">
    <property type="component" value="Unassembled WGS sequence"/>
</dbReference>
<evidence type="ECO:0000313" key="3">
    <source>
        <dbReference type="Proteomes" id="UP001595848"/>
    </source>
</evidence>
<evidence type="ECO:0000313" key="2">
    <source>
        <dbReference type="EMBL" id="MFC4199978.1"/>
    </source>
</evidence>
<protein>
    <submittedName>
        <fullName evidence="2">Bug family tripartite tricarboxylate transporter substrate binding protein</fullName>
    </submittedName>
</protein>
<accession>A0ABV8NVP7</accession>
<dbReference type="CDD" id="cd07012">
    <property type="entry name" value="PBP2_Bug_TTT"/>
    <property type="match status" value="1"/>
</dbReference>
<dbReference type="Gene3D" id="3.40.190.10">
    <property type="entry name" value="Periplasmic binding protein-like II"/>
    <property type="match status" value="1"/>
</dbReference>
<dbReference type="PIRSF" id="PIRSF017082">
    <property type="entry name" value="YflP"/>
    <property type="match status" value="1"/>
</dbReference>
<dbReference type="RefSeq" id="WP_246600858.1">
    <property type="nucleotide sequence ID" value="NZ_JAHTBN010000013.1"/>
</dbReference>
<sequence>MALACGAGAQAAQWPSQPIKIVVPYPPGGNVDVAARIIAPGLQKAFGQPFIVENKPGAGGMIAGEYVARSAPDGYTLFMAANGPLLYSPLIFGRSNAYQWNKSFEPISSVSYTPMVLQVRPSLPVKSLADLIALAKKEPGKLNMAAPGAGTSNHLVSELLQSVTGAHWTTVQYKGNAPALTDLLSGQVDFDFDQVSVALPFIRKGQLRPLAVTTEKRVKSLPDVPTMEEAGVKNMVATTFTGLLAPKGTPKDIVDRLSAALHKILKEPDVIDKFDHLGAEARAATPQEFTAYLAAEDARWTPVIKRAHIHVN</sequence>
<keyword evidence="3" id="KW-1185">Reference proteome</keyword>
<gene>
    <name evidence="2" type="ORF">ACFOY1_03335</name>
</gene>
<comment type="similarity">
    <text evidence="1">Belongs to the UPF0065 (bug) family.</text>
</comment>
<proteinExistence type="inferred from homology"/>